<keyword evidence="3" id="KW-0963">Cytoplasm</keyword>
<dbReference type="InterPro" id="IPR008805">
    <property type="entry name" value="RIB43A"/>
</dbReference>
<name>A0AAD1XV61_EUPCR</name>
<comment type="subcellular location">
    <subcellularLocation>
        <location evidence="1">Cytoplasm</location>
        <location evidence="1">Cytoskeleton</location>
        <location evidence="1">Flagellum axoneme</location>
    </subcellularLocation>
</comment>
<evidence type="ECO:0000256" key="8">
    <source>
        <dbReference type="ARBA" id="ARBA00023273"/>
    </source>
</evidence>
<evidence type="ECO:0000256" key="3">
    <source>
        <dbReference type="ARBA" id="ARBA00022490"/>
    </source>
</evidence>
<accession>A0AAD1XV61</accession>
<proteinExistence type="inferred from homology"/>
<organism evidence="11 12">
    <name type="scientific">Euplotes crassus</name>
    <dbReference type="NCBI Taxonomy" id="5936"/>
    <lineage>
        <taxon>Eukaryota</taxon>
        <taxon>Sar</taxon>
        <taxon>Alveolata</taxon>
        <taxon>Ciliophora</taxon>
        <taxon>Intramacronucleata</taxon>
        <taxon>Spirotrichea</taxon>
        <taxon>Hypotrichia</taxon>
        <taxon>Euplotida</taxon>
        <taxon>Euplotidae</taxon>
        <taxon>Moneuplotes</taxon>
    </lineage>
</organism>
<comment type="subunit">
    <text evidence="9">Microtubule inner protein component of sperm flagellar doublet microtubules.</text>
</comment>
<keyword evidence="5" id="KW-0175">Coiled coil</keyword>
<keyword evidence="12" id="KW-1185">Reference proteome</keyword>
<evidence type="ECO:0000313" key="11">
    <source>
        <dbReference type="EMBL" id="CAI2379811.1"/>
    </source>
</evidence>
<evidence type="ECO:0000313" key="12">
    <source>
        <dbReference type="Proteomes" id="UP001295684"/>
    </source>
</evidence>
<reference evidence="11" key="1">
    <citation type="submission" date="2023-07" db="EMBL/GenBank/DDBJ databases">
        <authorList>
            <consortium name="AG Swart"/>
            <person name="Singh M."/>
            <person name="Singh A."/>
            <person name="Seah K."/>
            <person name="Emmerich C."/>
        </authorList>
    </citation>
    <scope>NUCLEOTIDE SEQUENCE</scope>
    <source>
        <strain evidence="11">DP1</strain>
    </source>
</reference>
<evidence type="ECO:0000256" key="6">
    <source>
        <dbReference type="ARBA" id="ARBA00023069"/>
    </source>
</evidence>
<gene>
    <name evidence="11" type="ORF">ECRASSUSDP1_LOCUS21228</name>
</gene>
<evidence type="ECO:0000256" key="5">
    <source>
        <dbReference type="ARBA" id="ARBA00023054"/>
    </source>
</evidence>
<feature type="region of interest" description="Disordered" evidence="10">
    <location>
        <begin position="206"/>
        <end position="235"/>
    </location>
</feature>
<evidence type="ECO:0000256" key="10">
    <source>
        <dbReference type="SAM" id="MobiDB-lite"/>
    </source>
</evidence>
<evidence type="ECO:0000256" key="1">
    <source>
        <dbReference type="ARBA" id="ARBA00004611"/>
    </source>
</evidence>
<comment type="similarity">
    <text evidence="2">Belongs to the RIB43A family.</text>
</comment>
<evidence type="ECO:0000256" key="2">
    <source>
        <dbReference type="ARBA" id="ARBA00006875"/>
    </source>
</evidence>
<dbReference type="EMBL" id="CAMPGE010021676">
    <property type="protein sequence ID" value="CAI2379811.1"/>
    <property type="molecule type" value="Genomic_DNA"/>
</dbReference>
<evidence type="ECO:0000256" key="4">
    <source>
        <dbReference type="ARBA" id="ARBA00022846"/>
    </source>
</evidence>
<evidence type="ECO:0000256" key="9">
    <source>
        <dbReference type="ARBA" id="ARBA00046435"/>
    </source>
</evidence>
<sequence length="235" mass="28091">MYEQNREGVSGLRVLEGEDLGQGNRIRKQQIQQKDWLDQQIRLKQEQERIAKENQDEYEQQEGHLHDLLSKAQDDEEANRRAMAKAMMDENLVASKTKKDHEKYIGDRNHTGDNYDLDAANSDPFLNEHFGTTKNELGDHRYKPYHFKGLREDHKDQINLELKRQLEEAEIKKKQDKEEERLWALQAEHLRKLQIKEDRLLKRKKREMEEAALSHQVDHNKENKIKWKNPYGDRS</sequence>
<keyword evidence="4" id="KW-0282">Flagellum</keyword>
<dbReference type="AlphaFoldDB" id="A0AAD1XV61"/>
<feature type="compositionally biased region" description="Basic and acidic residues" evidence="10">
    <location>
        <begin position="216"/>
        <end position="235"/>
    </location>
</feature>
<dbReference type="Proteomes" id="UP001295684">
    <property type="component" value="Unassembled WGS sequence"/>
</dbReference>
<comment type="caution">
    <text evidence="11">The sequence shown here is derived from an EMBL/GenBank/DDBJ whole genome shotgun (WGS) entry which is preliminary data.</text>
</comment>
<keyword evidence="8" id="KW-0966">Cell projection</keyword>
<keyword evidence="7" id="KW-0206">Cytoskeleton</keyword>
<dbReference type="Pfam" id="PF05914">
    <property type="entry name" value="RIB43A"/>
    <property type="match status" value="1"/>
</dbReference>
<evidence type="ECO:0000256" key="7">
    <source>
        <dbReference type="ARBA" id="ARBA00023212"/>
    </source>
</evidence>
<keyword evidence="6" id="KW-0969">Cilium</keyword>
<protein>
    <submittedName>
        <fullName evidence="11">Uncharacterized protein</fullName>
    </submittedName>
</protein>
<dbReference type="PANTHER" id="PTHR14517:SF6">
    <property type="entry name" value="RE41410P"/>
    <property type="match status" value="1"/>
</dbReference>
<dbReference type="PANTHER" id="PTHR14517">
    <property type="entry name" value="RIB43A-RELATED"/>
    <property type="match status" value="1"/>
</dbReference>